<sequence length="795" mass="78202">MQLNRTIMPLSLAILGVTVGARAVQAQVVATPANQLGATGTVVTPSGTVSNITGGTTSGTNLFHSFSQFGLAQGATANFQTPAAIANVLSRVTGGTASVINGQIQLSGNTGANLYLMNPSGVIFGPNASLNVPASFIATTATAIGFQDNTSTNQSYFNAVGENIYANLTGGPTSLLFPPVATGSIVNFGDLSVSAGADNTLALFGNTVLQAADVNAPGANVIAASVPNPRVIRLSQPGNLLSLEFPGGTFASPNAFAATSVASLPALITGGGFSGVTNVQVNGSTVSFTGANSTSSVINAGDLATRNINVSLNAAGAAGPSANSVILISGGNLTAGNIANAVASGANIALTGSTTNSGTLGGGTVRLASGFFGTQGNDNGTLQVGNIQNAANISLESGGGIVGGALSTRGVTAGRNIAINLNSRTGNIRVINLLANNVNAAGAAGAGSNIVVNAAQGLFQSTGTLSSAAIGGASAGGAGTVLSTLSGNGGAGSAAGGAASVAANGTINITQLGGANANFIQGANLERDTNGLIIYRLASDQTIRVLINGINADGSLILRNAATGETIAGGGNVIVRSLSAANAQSIATGGGSNGLIIRLNGANSVLAGGLGLTGVAATGAPATTTAAVNRLNTGSQGVAVATQNGAVASGNLSAAQLQLPNIPVGDTPVVDPENPVVDPENPVVDPENPVVDPLLDPQNQLTQAGEQAQDQIELDNTADDLSGRTIRTAATRSGSLIAADTASVSTEEGVLTRRVERTVEVPVPLEAPAVVEKKEEEQKIEVEAPKKIKLLPQLW</sequence>
<evidence type="ECO:0000313" key="4">
    <source>
        <dbReference type="Proteomes" id="UP000625316"/>
    </source>
</evidence>
<dbReference type="Pfam" id="PF05860">
    <property type="entry name" value="TPS"/>
    <property type="match status" value="1"/>
</dbReference>
<dbReference type="Gene3D" id="2.160.20.10">
    <property type="entry name" value="Single-stranded right-handed beta-helix, Pectin lyase-like"/>
    <property type="match status" value="1"/>
</dbReference>
<dbReference type="InterPro" id="IPR012334">
    <property type="entry name" value="Pectin_lyas_fold"/>
</dbReference>
<name>A0A928VM94_9CYAN</name>
<accession>A0A928VM94</accession>
<keyword evidence="4" id="KW-1185">Reference proteome</keyword>
<reference evidence="3" key="1">
    <citation type="submission" date="2020-10" db="EMBL/GenBank/DDBJ databases">
        <authorList>
            <person name="Castelo-Branco R."/>
            <person name="Eusebio N."/>
            <person name="Adriana R."/>
            <person name="Vieira A."/>
            <person name="Brugerolle De Fraissinette N."/>
            <person name="Rezende De Castro R."/>
            <person name="Schneider M.P."/>
            <person name="Vasconcelos V."/>
            <person name="Leao P.N."/>
        </authorList>
    </citation>
    <scope>NUCLEOTIDE SEQUENCE</scope>
    <source>
        <strain evidence="3">LEGE 11480</strain>
    </source>
</reference>
<organism evidence="3 4">
    <name type="scientific">Romeriopsis navalis LEGE 11480</name>
    <dbReference type="NCBI Taxonomy" id="2777977"/>
    <lineage>
        <taxon>Bacteria</taxon>
        <taxon>Bacillati</taxon>
        <taxon>Cyanobacteriota</taxon>
        <taxon>Cyanophyceae</taxon>
        <taxon>Leptolyngbyales</taxon>
        <taxon>Leptolyngbyaceae</taxon>
        <taxon>Romeriopsis</taxon>
        <taxon>Romeriopsis navalis</taxon>
    </lineage>
</organism>
<dbReference type="AlphaFoldDB" id="A0A928VM94"/>
<dbReference type="SMART" id="SM00912">
    <property type="entry name" value="Haemagg_act"/>
    <property type="match status" value="1"/>
</dbReference>
<evidence type="ECO:0000259" key="2">
    <source>
        <dbReference type="SMART" id="SM00912"/>
    </source>
</evidence>
<dbReference type="EMBL" id="JADEXQ010000033">
    <property type="protein sequence ID" value="MBE9030293.1"/>
    <property type="molecule type" value="Genomic_DNA"/>
</dbReference>
<evidence type="ECO:0000256" key="1">
    <source>
        <dbReference type="SAM" id="SignalP"/>
    </source>
</evidence>
<proteinExistence type="predicted"/>
<dbReference type="InterPro" id="IPR011050">
    <property type="entry name" value="Pectin_lyase_fold/virulence"/>
</dbReference>
<comment type="caution">
    <text evidence="3">The sequence shown here is derived from an EMBL/GenBank/DDBJ whole genome shotgun (WGS) entry which is preliminary data.</text>
</comment>
<dbReference type="Proteomes" id="UP000625316">
    <property type="component" value="Unassembled WGS sequence"/>
</dbReference>
<dbReference type="NCBIfam" id="TIGR01901">
    <property type="entry name" value="adhes_NPXG"/>
    <property type="match status" value="1"/>
</dbReference>
<feature type="chain" id="PRO_5037128010" evidence="1">
    <location>
        <begin position="27"/>
        <end position="795"/>
    </location>
</feature>
<keyword evidence="1" id="KW-0732">Signal</keyword>
<dbReference type="SUPFAM" id="SSF51126">
    <property type="entry name" value="Pectin lyase-like"/>
    <property type="match status" value="1"/>
</dbReference>
<feature type="domain" description="Filamentous haemagglutinin FhaB/tRNA nuclease CdiA-like TPS" evidence="2">
    <location>
        <begin position="33"/>
        <end position="147"/>
    </location>
</feature>
<feature type="signal peptide" evidence="1">
    <location>
        <begin position="1"/>
        <end position="26"/>
    </location>
</feature>
<gene>
    <name evidence="3" type="ORF">IQ266_11175</name>
</gene>
<protein>
    <submittedName>
        <fullName evidence="3">Filamentous hemagglutinin N-terminal domain-containing protein</fullName>
    </submittedName>
</protein>
<dbReference type="RefSeq" id="WP_264325117.1">
    <property type="nucleotide sequence ID" value="NZ_JADEXQ010000033.1"/>
</dbReference>
<dbReference type="InterPro" id="IPR008638">
    <property type="entry name" value="FhaB/CdiA-like_TPS"/>
</dbReference>
<evidence type="ECO:0000313" key="3">
    <source>
        <dbReference type="EMBL" id="MBE9030293.1"/>
    </source>
</evidence>